<dbReference type="EMBL" id="SHOA02000038">
    <property type="protein sequence ID" value="TDH72334.1"/>
    <property type="molecule type" value="Genomic_DNA"/>
</dbReference>
<gene>
    <name evidence="1" type="ORF">CCR75_003421</name>
</gene>
<accession>A0A976IIB7</accession>
<evidence type="ECO:0000313" key="2">
    <source>
        <dbReference type="Proteomes" id="UP000294530"/>
    </source>
</evidence>
<reference evidence="1 2" key="1">
    <citation type="journal article" date="2021" name="Genome Biol.">
        <title>AFLAP: assembly-free linkage analysis pipeline using k-mers from genome sequencing data.</title>
        <authorList>
            <person name="Fletcher K."/>
            <person name="Zhang L."/>
            <person name="Gil J."/>
            <person name="Han R."/>
            <person name="Cavanaugh K."/>
            <person name="Michelmore R."/>
        </authorList>
    </citation>
    <scope>NUCLEOTIDE SEQUENCE [LARGE SCALE GENOMIC DNA]</scope>
    <source>
        <strain evidence="1 2">SF5</strain>
    </source>
</reference>
<dbReference type="GeneID" id="94347187"/>
<proteinExistence type="predicted"/>
<dbReference type="Proteomes" id="UP000294530">
    <property type="component" value="Unassembled WGS sequence"/>
</dbReference>
<name>A0A976IIB7_BRELC</name>
<dbReference type="RefSeq" id="XP_067821833.1">
    <property type="nucleotide sequence ID" value="XM_067961516.1"/>
</dbReference>
<organism evidence="1 2">
    <name type="scientific">Bremia lactucae</name>
    <name type="common">Lettuce downy mildew</name>
    <dbReference type="NCBI Taxonomy" id="4779"/>
    <lineage>
        <taxon>Eukaryota</taxon>
        <taxon>Sar</taxon>
        <taxon>Stramenopiles</taxon>
        <taxon>Oomycota</taxon>
        <taxon>Peronosporomycetes</taxon>
        <taxon>Peronosporales</taxon>
        <taxon>Peronosporaceae</taxon>
        <taxon>Bremia</taxon>
    </lineage>
</organism>
<protein>
    <submittedName>
        <fullName evidence="1">Uncharacterized protein</fullName>
    </submittedName>
</protein>
<comment type="caution">
    <text evidence="1">The sequence shown here is derived from an EMBL/GenBank/DDBJ whole genome shotgun (WGS) entry which is preliminary data.</text>
</comment>
<evidence type="ECO:0000313" key="1">
    <source>
        <dbReference type="EMBL" id="TDH72334.1"/>
    </source>
</evidence>
<dbReference type="AlphaFoldDB" id="A0A976IIB7"/>
<dbReference type="KEGG" id="blac:94347187"/>
<keyword evidence="2" id="KW-1185">Reference proteome</keyword>
<sequence>MCTNNAKFVKMSIIDDNAKSLIQILLLGDKLGCIQQMTKYGFVAFLRISELRQAIAPFWNDQNMYRCLGIDVVEGQALFIIVYDLGGDLPVDDLVENSPTDSVGRFVCGRSIGFCAFICAHGAIS</sequence>